<keyword evidence="1" id="KW-0812">Transmembrane</keyword>
<protein>
    <submittedName>
        <fullName evidence="3">Uncharacterized protein</fullName>
    </submittedName>
</protein>
<evidence type="ECO:0000313" key="3">
    <source>
        <dbReference type="EMBL" id="CAL1532871.1"/>
    </source>
</evidence>
<evidence type="ECO:0000256" key="2">
    <source>
        <dbReference type="SAM" id="SignalP"/>
    </source>
</evidence>
<dbReference type="EMBL" id="CAXITT010000127">
    <property type="protein sequence ID" value="CAL1532871.1"/>
    <property type="molecule type" value="Genomic_DNA"/>
</dbReference>
<comment type="caution">
    <text evidence="3">The sequence shown here is derived from an EMBL/GenBank/DDBJ whole genome shotgun (WGS) entry which is preliminary data.</text>
</comment>
<evidence type="ECO:0000256" key="1">
    <source>
        <dbReference type="SAM" id="Phobius"/>
    </source>
</evidence>
<proteinExistence type="predicted"/>
<keyword evidence="2" id="KW-0732">Signal</keyword>
<feature type="signal peptide" evidence="2">
    <location>
        <begin position="1"/>
        <end position="18"/>
    </location>
</feature>
<reference evidence="3 4" key="1">
    <citation type="submission" date="2024-04" db="EMBL/GenBank/DDBJ databases">
        <authorList>
            <consortium name="Genoscope - CEA"/>
            <person name="William W."/>
        </authorList>
    </citation>
    <scope>NUCLEOTIDE SEQUENCE [LARGE SCALE GENOMIC DNA]</scope>
</reference>
<keyword evidence="1" id="KW-1133">Transmembrane helix</keyword>
<keyword evidence="1" id="KW-0472">Membrane</keyword>
<dbReference type="AlphaFoldDB" id="A0AAV2HK19"/>
<evidence type="ECO:0000313" key="4">
    <source>
        <dbReference type="Proteomes" id="UP001497497"/>
    </source>
</evidence>
<keyword evidence="4" id="KW-1185">Reference proteome</keyword>
<sequence>MFMFFFLIWTRDLGLLECQSNALHIVEYAAPTLETITGIVCPADRPAICLPYGACCKVSEFCHSGLCESCFPLNVPEESRLEWCRHTGVTNVTSMRHHTCRLACQDVFSETLLSVCPKTHEDNKVDVVTQADSRHDHGCARISRDSCSALWTTFTVTGVLICCFATLAVVCFRRRQIMINLRNEENKSANQDVRDVISRVEQVTSALKCENRSDQFDRENIKDLVQSLHNQLTELSQVLKRWSQSRDSVTTLSAMAVLESSNISTALSKDVLLSRQKQLNGFV</sequence>
<feature type="chain" id="PRO_5043808127" evidence="2">
    <location>
        <begin position="19"/>
        <end position="283"/>
    </location>
</feature>
<organism evidence="3 4">
    <name type="scientific">Lymnaea stagnalis</name>
    <name type="common">Great pond snail</name>
    <name type="synonym">Helix stagnalis</name>
    <dbReference type="NCBI Taxonomy" id="6523"/>
    <lineage>
        <taxon>Eukaryota</taxon>
        <taxon>Metazoa</taxon>
        <taxon>Spiralia</taxon>
        <taxon>Lophotrochozoa</taxon>
        <taxon>Mollusca</taxon>
        <taxon>Gastropoda</taxon>
        <taxon>Heterobranchia</taxon>
        <taxon>Euthyneura</taxon>
        <taxon>Panpulmonata</taxon>
        <taxon>Hygrophila</taxon>
        <taxon>Lymnaeoidea</taxon>
        <taxon>Lymnaeidae</taxon>
        <taxon>Lymnaea</taxon>
    </lineage>
</organism>
<name>A0AAV2HK19_LYMST</name>
<accession>A0AAV2HK19</accession>
<dbReference type="Proteomes" id="UP001497497">
    <property type="component" value="Unassembled WGS sequence"/>
</dbReference>
<gene>
    <name evidence="3" type="ORF">GSLYS_00006889001</name>
</gene>
<feature type="transmembrane region" description="Helical" evidence="1">
    <location>
        <begin position="149"/>
        <end position="172"/>
    </location>
</feature>